<dbReference type="AlphaFoldDB" id="A0A1D2MNE8"/>
<feature type="region of interest" description="Disordered" evidence="1">
    <location>
        <begin position="11"/>
        <end position="32"/>
    </location>
</feature>
<feature type="compositionally biased region" description="Polar residues" evidence="1">
    <location>
        <begin position="1068"/>
        <end position="1088"/>
    </location>
</feature>
<evidence type="ECO:0000256" key="1">
    <source>
        <dbReference type="SAM" id="MobiDB-lite"/>
    </source>
</evidence>
<feature type="compositionally biased region" description="Polar residues" evidence="1">
    <location>
        <begin position="984"/>
        <end position="994"/>
    </location>
</feature>
<feature type="compositionally biased region" description="Low complexity" evidence="1">
    <location>
        <begin position="878"/>
        <end position="908"/>
    </location>
</feature>
<feature type="compositionally biased region" description="Polar residues" evidence="1">
    <location>
        <begin position="266"/>
        <end position="292"/>
    </location>
</feature>
<feature type="compositionally biased region" description="Polar residues" evidence="1">
    <location>
        <begin position="342"/>
        <end position="352"/>
    </location>
</feature>
<feature type="compositionally biased region" description="Polar residues" evidence="1">
    <location>
        <begin position="770"/>
        <end position="782"/>
    </location>
</feature>
<feature type="compositionally biased region" description="Polar residues" evidence="1">
    <location>
        <begin position="1038"/>
        <end position="1047"/>
    </location>
</feature>
<evidence type="ECO:0000313" key="2">
    <source>
        <dbReference type="EMBL" id="ODM94599.1"/>
    </source>
</evidence>
<feature type="compositionally biased region" description="Low complexity" evidence="1">
    <location>
        <begin position="353"/>
        <end position="373"/>
    </location>
</feature>
<protein>
    <submittedName>
        <fullName evidence="2">Uncharacterized protein</fullName>
    </submittedName>
</protein>
<feature type="compositionally biased region" description="Polar residues" evidence="1">
    <location>
        <begin position="476"/>
        <end position="485"/>
    </location>
</feature>
<evidence type="ECO:0000313" key="3">
    <source>
        <dbReference type="Proteomes" id="UP000094527"/>
    </source>
</evidence>
<name>A0A1D2MNE8_ORCCI</name>
<feature type="compositionally biased region" description="Low complexity" evidence="1">
    <location>
        <begin position="441"/>
        <end position="464"/>
    </location>
</feature>
<feature type="region of interest" description="Disordered" evidence="1">
    <location>
        <begin position="1171"/>
        <end position="1238"/>
    </location>
</feature>
<feature type="compositionally biased region" description="Polar residues" evidence="1">
    <location>
        <begin position="54"/>
        <end position="71"/>
    </location>
</feature>
<dbReference type="EMBL" id="LJIJ01000783">
    <property type="protein sequence ID" value="ODM94599.1"/>
    <property type="molecule type" value="Genomic_DNA"/>
</dbReference>
<proteinExistence type="predicted"/>
<accession>A0A1D2MNE8</accession>
<feature type="compositionally biased region" description="Polar residues" evidence="1">
    <location>
        <begin position="738"/>
        <end position="752"/>
    </location>
</feature>
<keyword evidence="3" id="KW-1185">Reference proteome</keyword>
<sequence length="1238" mass="126466">MGNGQFGMYFIGSGPPGSRGDDAITSSSSKNHTVPRDYERVLYKTGRFPHEYSKSPSPTNTPKACTTAPSNSRVSCDGGPLLATRPLSFFTQRYDSNTSLGKGNASTFPMGRRNLGISYNRVFRHRDDFQLNYKENYSSGVCKPLFPYPGYATHIPCSYGSEDFGGSELNTTNYGGCLTSTYLTSGGNALKCMTDNFTSSICDSETSPNPISTLMSSSVGTSFTRNLKGCQTDPAPWILSTKSRNEKLMVVTPNSRFGKPQPTPPTINGTSQPQVNKSVANGKTKGAQTNPGSPVDDLNPSFPYGHNDLVESFPFDPYGNGVPGDNTGPGTTAAKTGPANNSQGKTPGNITNKPSGPVKPVGVVKPIVSSSKSTGPGNSGGYIFPGYTSPGGPGSDTNMGPSKPGGNGVPRNTNKNNQHGGPDFSSGNNGSGVTPNGGGSNVPSGGNNGPGAIPIASGSNIPSGGNNGPGAMPIGSGSNVPRSGNNGPGSMPIGSGSNIPRGGNNGSGVTPNGSGSNVPRGGNNGPGATPYENGVPNPSNEKHGLGTPLRNNVPGTGPGGKPTGQIQPVPASGNYAPVGNTASGSPIGNSAPESTNGPTVPRKPLGNGPYGSKSGTSLPQKSFGNKEPANSSGGNRIPPTGNNVPTNPAGSGVAVSQSVAGIPANNSPQPPPNAGNQRKPSTFKAGRETPPRSPQSTPSSKDNNAPPKRKSTKGLFRSNVVDGGKEEPKSGLNRPPKSESTNNSQRSSNAGSPNPGFGSPRGSKAHVPSSAVNGSKTRNNLPVGTKGNEGPAGLGIGSSSSPNLGYNQPGFGDRNPNLAAKPFNQSQNPPQNGVMQSPPTKLTSASGGLQNGSSRGNGAGYPPAATGGGTPLKSTTHPQNNGGQQPQQPATSGNGPPTGYGSSPTPYSQVPVPKPSIAKGVQTEVNTNPVPENTTTGSPPPTAVQNPPIYTAKKLEGDESPPYFTPSPLQQKKFRNELPARNIHTASSSGSSPERTLPPPVTTTDPPKQHWKIPWGGSGGSSPERGNTPTKDGGAGGSNTTPNNVTRQAPKPLPASPVVNVIAPPPNSSVAKSQQPTALKRYPSQQGPSKDGPVFMARKQSVNQLKESMSRQGGGPKPVKPSSLQVPASQKGPPAVNRSTVGGVLTIPSVLSLTKLRQGEIKIARPSVVKREMAEDEENYVTLPKGNKSRMGLVSALKKPPVSNSTRPSTNAPKAPVGNEAGVRKSRSVHFKGVPPTP</sequence>
<feature type="region of interest" description="Disordered" evidence="1">
    <location>
        <begin position="49"/>
        <end position="71"/>
    </location>
</feature>
<feature type="compositionally biased region" description="Polar residues" evidence="1">
    <location>
        <begin position="580"/>
        <end position="598"/>
    </location>
</feature>
<feature type="compositionally biased region" description="Polar residues" evidence="1">
    <location>
        <begin position="797"/>
        <end position="806"/>
    </location>
</feature>
<feature type="compositionally biased region" description="Low complexity" evidence="1">
    <location>
        <begin position="326"/>
        <end position="341"/>
    </location>
</feature>
<feature type="compositionally biased region" description="Polar residues" evidence="1">
    <location>
        <begin position="823"/>
        <end position="854"/>
    </location>
</feature>
<dbReference type="OMA" id="YATHIPC"/>
<feature type="compositionally biased region" description="Polar residues" evidence="1">
    <location>
        <begin position="410"/>
        <end position="434"/>
    </location>
</feature>
<feature type="compositionally biased region" description="Polar residues" evidence="1">
    <location>
        <begin position="507"/>
        <end position="517"/>
    </location>
</feature>
<dbReference type="STRING" id="48709.A0A1D2MNE8"/>
<feature type="compositionally biased region" description="Low complexity" evidence="1">
    <location>
        <begin position="923"/>
        <end position="936"/>
    </location>
</feature>
<feature type="region of interest" description="Disordered" evidence="1">
    <location>
        <begin position="253"/>
        <end position="1143"/>
    </location>
</feature>
<reference evidence="2 3" key="1">
    <citation type="journal article" date="2016" name="Genome Biol. Evol.">
        <title>Gene Family Evolution Reflects Adaptation to Soil Environmental Stressors in the Genome of the Collembolan Orchesella cincta.</title>
        <authorList>
            <person name="Faddeeva-Vakhrusheva A."/>
            <person name="Derks M.F."/>
            <person name="Anvar S.Y."/>
            <person name="Agamennone V."/>
            <person name="Suring W."/>
            <person name="Smit S."/>
            <person name="van Straalen N.M."/>
            <person name="Roelofs D."/>
        </authorList>
    </citation>
    <scope>NUCLEOTIDE SEQUENCE [LARGE SCALE GENOMIC DNA]</scope>
    <source>
        <tissue evidence="2">Mixed pool</tissue>
    </source>
</reference>
<gene>
    <name evidence="2" type="ORF">Ocin01_12085</name>
</gene>
<feature type="compositionally biased region" description="Polar residues" evidence="1">
    <location>
        <begin position="613"/>
        <end position="659"/>
    </location>
</feature>
<feature type="compositionally biased region" description="Polar residues" evidence="1">
    <location>
        <begin position="1100"/>
        <end position="1111"/>
    </location>
</feature>
<feature type="compositionally biased region" description="Polar residues" evidence="1">
    <location>
        <begin position="1202"/>
        <end position="1212"/>
    </location>
</feature>
<dbReference type="Proteomes" id="UP000094527">
    <property type="component" value="Unassembled WGS sequence"/>
</dbReference>
<comment type="caution">
    <text evidence="2">The sequence shown here is derived from an EMBL/GenBank/DDBJ whole genome shotgun (WGS) entry which is preliminary data.</text>
</comment>
<organism evidence="2 3">
    <name type="scientific">Orchesella cincta</name>
    <name type="common">Springtail</name>
    <name type="synonym">Podura cincta</name>
    <dbReference type="NCBI Taxonomy" id="48709"/>
    <lineage>
        <taxon>Eukaryota</taxon>
        <taxon>Metazoa</taxon>
        <taxon>Ecdysozoa</taxon>
        <taxon>Arthropoda</taxon>
        <taxon>Hexapoda</taxon>
        <taxon>Collembola</taxon>
        <taxon>Entomobryomorpha</taxon>
        <taxon>Entomobryoidea</taxon>
        <taxon>Orchesellidae</taxon>
        <taxon>Orchesellinae</taxon>
        <taxon>Orchesella</taxon>
    </lineage>
</organism>